<dbReference type="InParanoid" id="A0A0D0DU34"/>
<proteinExistence type="predicted"/>
<protein>
    <submittedName>
        <fullName evidence="2">Uncharacterized protein</fullName>
    </submittedName>
</protein>
<reference evidence="3" key="2">
    <citation type="submission" date="2015-01" db="EMBL/GenBank/DDBJ databases">
        <title>Evolutionary Origins and Diversification of the Mycorrhizal Mutualists.</title>
        <authorList>
            <consortium name="DOE Joint Genome Institute"/>
            <consortium name="Mycorrhizal Genomics Consortium"/>
            <person name="Kohler A."/>
            <person name="Kuo A."/>
            <person name="Nagy L.G."/>
            <person name="Floudas D."/>
            <person name="Copeland A."/>
            <person name="Barry K.W."/>
            <person name="Cichocki N."/>
            <person name="Veneault-Fourrey C."/>
            <person name="LaButti K."/>
            <person name="Lindquist E.A."/>
            <person name="Lipzen A."/>
            <person name="Lundell T."/>
            <person name="Morin E."/>
            <person name="Murat C."/>
            <person name="Riley R."/>
            <person name="Ohm R."/>
            <person name="Sun H."/>
            <person name="Tunlid A."/>
            <person name="Henrissat B."/>
            <person name="Grigoriev I.V."/>
            <person name="Hibbett D.S."/>
            <person name="Martin F."/>
        </authorList>
    </citation>
    <scope>NUCLEOTIDE SEQUENCE [LARGE SCALE GENOMIC DNA]</scope>
    <source>
        <strain evidence="3">Ve08.2h10</strain>
    </source>
</reference>
<evidence type="ECO:0000256" key="1">
    <source>
        <dbReference type="SAM" id="MobiDB-lite"/>
    </source>
</evidence>
<keyword evidence="3" id="KW-1185">Reference proteome</keyword>
<organism evidence="2 3">
    <name type="scientific">Paxillus rubicundulus Ve08.2h10</name>
    <dbReference type="NCBI Taxonomy" id="930991"/>
    <lineage>
        <taxon>Eukaryota</taxon>
        <taxon>Fungi</taxon>
        <taxon>Dikarya</taxon>
        <taxon>Basidiomycota</taxon>
        <taxon>Agaricomycotina</taxon>
        <taxon>Agaricomycetes</taxon>
        <taxon>Agaricomycetidae</taxon>
        <taxon>Boletales</taxon>
        <taxon>Paxilineae</taxon>
        <taxon>Paxillaceae</taxon>
        <taxon>Paxillus</taxon>
    </lineage>
</organism>
<dbReference type="PROSITE" id="PS51257">
    <property type="entry name" value="PROKAR_LIPOPROTEIN"/>
    <property type="match status" value="1"/>
</dbReference>
<name>A0A0D0DU34_9AGAM</name>
<gene>
    <name evidence="2" type="ORF">PAXRUDRAFT_830028</name>
</gene>
<reference evidence="2 3" key="1">
    <citation type="submission" date="2014-04" db="EMBL/GenBank/DDBJ databases">
        <authorList>
            <consortium name="DOE Joint Genome Institute"/>
            <person name="Kuo A."/>
            <person name="Kohler A."/>
            <person name="Jargeat P."/>
            <person name="Nagy L.G."/>
            <person name="Floudas D."/>
            <person name="Copeland A."/>
            <person name="Barry K.W."/>
            <person name="Cichocki N."/>
            <person name="Veneault-Fourrey C."/>
            <person name="LaButti K."/>
            <person name="Lindquist E.A."/>
            <person name="Lipzen A."/>
            <person name="Lundell T."/>
            <person name="Morin E."/>
            <person name="Murat C."/>
            <person name="Sun H."/>
            <person name="Tunlid A."/>
            <person name="Henrissat B."/>
            <person name="Grigoriev I.V."/>
            <person name="Hibbett D.S."/>
            <person name="Martin F."/>
            <person name="Nordberg H.P."/>
            <person name="Cantor M.N."/>
            <person name="Hua S.X."/>
        </authorList>
    </citation>
    <scope>NUCLEOTIDE SEQUENCE [LARGE SCALE GENOMIC DNA]</scope>
    <source>
        <strain evidence="2 3">Ve08.2h10</strain>
    </source>
</reference>
<dbReference type="AlphaFoldDB" id="A0A0D0DU34"/>
<dbReference type="Proteomes" id="UP000054538">
    <property type="component" value="Unassembled WGS sequence"/>
</dbReference>
<sequence length="91" mass="9708">MDRTRLSLGGPSAGASQACSQQHQNITITPTTFPPKPHLHDGRSNPMAIGQYQPVSQVTSLPNIPRVNNDHSNSACMPTADGRCGRPTLCD</sequence>
<feature type="compositionally biased region" description="Polar residues" evidence="1">
    <location>
        <begin position="14"/>
        <end position="25"/>
    </location>
</feature>
<accession>A0A0D0DU34</accession>
<evidence type="ECO:0000313" key="2">
    <source>
        <dbReference type="EMBL" id="KIK92346.1"/>
    </source>
</evidence>
<dbReference type="HOGENOM" id="CLU_2427713_0_0_1"/>
<evidence type="ECO:0000313" key="3">
    <source>
        <dbReference type="Proteomes" id="UP000054538"/>
    </source>
</evidence>
<dbReference type="EMBL" id="KN825289">
    <property type="protein sequence ID" value="KIK92346.1"/>
    <property type="molecule type" value="Genomic_DNA"/>
</dbReference>
<feature type="region of interest" description="Disordered" evidence="1">
    <location>
        <begin position="1"/>
        <end position="91"/>
    </location>
</feature>
<feature type="compositionally biased region" description="Polar residues" evidence="1">
    <location>
        <begin position="53"/>
        <end position="62"/>
    </location>
</feature>